<feature type="transmembrane region" description="Helical" evidence="1">
    <location>
        <begin position="240"/>
        <end position="257"/>
    </location>
</feature>
<feature type="transmembrane region" description="Helical" evidence="1">
    <location>
        <begin position="184"/>
        <end position="206"/>
    </location>
</feature>
<sequence>MDIFATLGILLAILTIIYLTVKGLNIIIAAPLATLIVILTNNMNIFETMIGKQNSYMVGLSNFLINNFAIFLLGSVLAKYMESSGANITIANYILEKIGKDNPFKILIAITIIASILTYGGISIFIVIFAIIPLAKPLFEELNISWELFPIPVFLGASTYTMTMLPATPSIHNTIPTKVLNTPLTAAPVVSIIGAITILIFGLVYMKKALNNSLAKNEIFNKYLDGQNNIKLNKSNIPNIWLSVLPISILILTIFIFSKVQNIVLIALTISIVLSAVIFNNFINSSKTVINDGAISSVMPAFATSSSVAFGTVLTTAYGFEVIKELIIKIPGSPLIGLSIATALLSAITGSSSGAIGIAMNTFIPNYLGMDIDPEILHRIVVVASAALTVVPQSGVIITFNTIAGLSIKRGFKHAFWIVNGGHIIALIVMLLVISLIY</sequence>
<name>A0ABX2T4F6_9BACL</name>
<organism evidence="2 3">
    <name type="scientific">Gemelliphila palaticanis</name>
    <dbReference type="NCBI Taxonomy" id="81950"/>
    <lineage>
        <taxon>Bacteria</taxon>
        <taxon>Bacillati</taxon>
        <taxon>Bacillota</taxon>
        <taxon>Bacilli</taxon>
        <taxon>Bacillales</taxon>
        <taxon>Gemellaceae</taxon>
        <taxon>Gemelliphila</taxon>
    </lineage>
</organism>
<feature type="transmembrane region" description="Helical" evidence="1">
    <location>
        <begin position="106"/>
        <end position="132"/>
    </location>
</feature>
<feature type="transmembrane region" description="Helical" evidence="1">
    <location>
        <begin position="7"/>
        <end position="40"/>
    </location>
</feature>
<protein>
    <submittedName>
        <fullName evidence="2">GntP family permease</fullName>
    </submittedName>
</protein>
<evidence type="ECO:0000313" key="2">
    <source>
        <dbReference type="EMBL" id="NYS47891.1"/>
    </source>
</evidence>
<comment type="caution">
    <text evidence="2">The sequence shown here is derived from an EMBL/GenBank/DDBJ whole genome shotgun (WGS) entry which is preliminary data.</text>
</comment>
<feature type="transmembrane region" description="Helical" evidence="1">
    <location>
        <begin position="60"/>
        <end position="78"/>
    </location>
</feature>
<dbReference type="EMBL" id="JACBYF010000016">
    <property type="protein sequence ID" value="NYS47891.1"/>
    <property type="molecule type" value="Genomic_DNA"/>
</dbReference>
<feature type="transmembrane region" description="Helical" evidence="1">
    <location>
        <begin position="335"/>
        <end position="360"/>
    </location>
</feature>
<proteinExistence type="predicted"/>
<feature type="transmembrane region" description="Helical" evidence="1">
    <location>
        <begin position="303"/>
        <end position="323"/>
    </location>
</feature>
<dbReference type="Proteomes" id="UP000531840">
    <property type="component" value="Unassembled WGS sequence"/>
</dbReference>
<feature type="transmembrane region" description="Helical" evidence="1">
    <location>
        <begin position="264"/>
        <end position="283"/>
    </location>
</feature>
<feature type="transmembrane region" description="Helical" evidence="1">
    <location>
        <begin position="380"/>
        <end position="403"/>
    </location>
</feature>
<gene>
    <name evidence="2" type="ORF">HZY85_06780</name>
</gene>
<feature type="transmembrane region" description="Helical" evidence="1">
    <location>
        <begin position="144"/>
        <end position="163"/>
    </location>
</feature>
<keyword evidence="1" id="KW-0472">Membrane</keyword>
<feature type="transmembrane region" description="Helical" evidence="1">
    <location>
        <begin position="415"/>
        <end position="437"/>
    </location>
</feature>
<keyword evidence="1" id="KW-0812">Transmembrane</keyword>
<evidence type="ECO:0000313" key="3">
    <source>
        <dbReference type="Proteomes" id="UP000531840"/>
    </source>
</evidence>
<dbReference type="InterPro" id="IPR003474">
    <property type="entry name" value="Glcn_transporter"/>
</dbReference>
<reference evidence="2 3" key="1">
    <citation type="submission" date="2020-07" db="EMBL/GenBank/DDBJ databases">
        <title>MOT database genomes.</title>
        <authorList>
            <person name="Joseph S."/>
            <person name="Aduse-Opoku J."/>
            <person name="Hashim A."/>
            <person name="Wade W."/>
            <person name="Curtis M."/>
        </authorList>
    </citation>
    <scope>NUCLEOTIDE SEQUENCE [LARGE SCALE GENOMIC DNA]</scope>
    <source>
        <strain evidence="2 3">CIP 106318</strain>
    </source>
</reference>
<evidence type="ECO:0000256" key="1">
    <source>
        <dbReference type="SAM" id="Phobius"/>
    </source>
</evidence>
<accession>A0ABX2T4F6</accession>
<dbReference type="RefSeq" id="WP_179941674.1">
    <property type="nucleotide sequence ID" value="NZ_JACBYF010000016.1"/>
</dbReference>
<keyword evidence="1" id="KW-1133">Transmembrane helix</keyword>
<dbReference type="PANTHER" id="PTHR30354:SF7">
    <property type="entry name" value="BLL7963 PROTEIN"/>
    <property type="match status" value="1"/>
</dbReference>
<keyword evidence="3" id="KW-1185">Reference proteome</keyword>
<dbReference type="PANTHER" id="PTHR30354">
    <property type="entry name" value="GNT FAMILY GLUCONATE TRANSPORTER"/>
    <property type="match status" value="1"/>
</dbReference>